<dbReference type="PANTHER" id="PTHR18895:SF74">
    <property type="entry name" value="MTRF1L RELEASE FACTOR GLUTAMINE METHYLTRANSFERASE"/>
    <property type="match status" value="1"/>
</dbReference>
<feature type="domain" description="Methyltransferase small" evidence="6">
    <location>
        <begin position="234"/>
        <end position="348"/>
    </location>
</feature>
<evidence type="ECO:0000256" key="1">
    <source>
        <dbReference type="ARBA" id="ARBA00012771"/>
    </source>
</evidence>
<comment type="caution">
    <text evidence="8">The sequence shown here is derived from an EMBL/GenBank/DDBJ whole genome shotgun (WGS) entry which is preliminary data.</text>
</comment>
<protein>
    <recommendedName>
        <fullName evidence="1">peptide chain release factor N(5)-glutamine methyltransferase</fullName>
        <ecNumber evidence="1">2.1.1.297</ecNumber>
    </recommendedName>
</protein>
<keyword evidence="2 8" id="KW-0489">Methyltransferase</keyword>
<evidence type="ECO:0000313" key="8">
    <source>
        <dbReference type="EMBL" id="KAG7170610.1"/>
    </source>
</evidence>
<dbReference type="OrthoDB" id="269872at2759"/>
<reference evidence="8" key="1">
    <citation type="journal article" date="2021" name="Sci. Adv.">
        <title>The American lobster genome reveals insights on longevity, neural, and immune adaptations.</title>
        <authorList>
            <person name="Polinski J.M."/>
            <person name="Zimin A.V."/>
            <person name="Clark K.F."/>
            <person name="Kohn A.B."/>
            <person name="Sadowski N."/>
            <person name="Timp W."/>
            <person name="Ptitsyn A."/>
            <person name="Khanna P."/>
            <person name="Romanova D.Y."/>
            <person name="Williams P."/>
            <person name="Greenwood S.J."/>
            <person name="Moroz L.L."/>
            <person name="Walt D.R."/>
            <person name="Bodnar A.G."/>
        </authorList>
    </citation>
    <scope>NUCLEOTIDE SEQUENCE</scope>
    <source>
        <strain evidence="8">GMGI-L3</strain>
    </source>
</reference>
<comment type="catalytic activity">
    <reaction evidence="5">
        <text>L-glutaminyl-[peptide chain release factor] + S-adenosyl-L-methionine = N(5)-methyl-L-glutaminyl-[peptide chain release factor] + S-adenosyl-L-homocysteine + H(+)</text>
        <dbReference type="Rhea" id="RHEA:42896"/>
        <dbReference type="Rhea" id="RHEA-COMP:10271"/>
        <dbReference type="Rhea" id="RHEA-COMP:10272"/>
        <dbReference type="ChEBI" id="CHEBI:15378"/>
        <dbReference type="ChEBI" id="CHEBI:30011"/>
        <dbReference type="ChEBI" id="CHEBI:57856"/>
        <dbReference type="ChEBI" id="CHEBI:59789"/>
        <dbReference type="ChEBI" id="CHEBI:61891"/>
        <dbReference type="EC" id="2.1.1.297"/>
    </reaction>
</comment>
<dbReference type="InterPro" id="IPR050320">
    <property type="entry name" value="N5-glutamine_MTase"/>
</dbReference>
<dbReference type="GO" id="GO:0032259">
    <property type="term" value="P:methylation"/>
    <property type="evidence" value="ECO:0007669"/>
    <property type="project" value="UniProtKB-KW"/>
</dbReference>
<dbReference type="InterPro" id="IPR007848">
    <property type="entry name" value="Small_mtfrase_dom"/>
</dbReference>
<dbReference type="InterPro" id="IPR040758">
    <property type="entry name" value="PrmC_N"/>
</dbReference>
<dbReference type="InterPro" id="IPR002052">
    <property type="entry name" value="DNA_methylase_N6_adenine_CS"/>
</dbReference>
<dbReference type="CDD" id="cd02440">
    <property type="entry name" value="AdoMet_MTases"/>
    <property type="match status" value="1"/>
</dbReference>
<evidence type="ECO:0000256" key="5">
    <source>
        <dbReference type="ARBA" id="ARBA00048391"/>
    </source>
</evidence>
<dbReference type="PROSITE" id="PS00092">
    <property type="entry name" value="N6_MTASE"/>
    <property type="match status" value="1"/>
</dbReference>
<proteinExistence type="predicted"/>
<evidence type="ECO:0000313" key="9">
    <source>
        <dbReference type="Proteomes" id="UP000747542"/>
    </source>
</evidence>
<dbReference type="AlphaFoldDB" id="A0A8J5K623"/>
<dbReference type="GO" id="GO:0005739">
    <property type="term" value="C:mitochondrion"/>
    <property type="evidence" value="ECO:0007669"/>
    <property type="project" value="TreeGrafter"/>
</dbReference>
<feature type="domain" description="Release factor glutamine methyltransferase N-terminal" evidence="7">
    <location>
        <begin position="138"/>
        <end position="207"/>
    </location>
</feature>
<evidence type="ECO:0000256" key="2">
    <source>
        <dbReference type="ARBA" id="ARBA00022603"/>
    </source>
</evidence>
<dbReference type="EMBL" id="JAHLQT010013773">
    <property type="protein sequence ID" value="KAG7170610.1"/>
    <property type="molecule type" value="Genomic_DNA"/>
</dbReference>
<dbReference type="GO" id="GO:0003676">
    <property type="term" value="F:nucleic acid binding"/>
    <property type="evidence" value="ECO:0007669"/>
    <property type="project" value="InterPro"/>
</dbReference>
<keyword evidence="3" id="KW-0808">Transferase</keyword>
<dbReference type="Pfam" id="PF05175">
    <property type="entry name" value="MTS"/>
    <property type="match status" value="1"/>
</dbReference>
<organism evidence="8 9">
    <name type="scientific">Homarus americanus</name>
    <name type="common">American lobster</name>
    <dbReference type="NCBI Taxonomy" id="6706"/>
    <lineage>
        <taxon>Eukaryota</taxon>
        <taxon>Metazoa</taxon>
        <taxon>Ecdysozoa</taxon>
        <taxon>Arthropoda</taxon>
        <taxon>Crustacea</taxon>
        <taxon>Multicrustacea</taxon>
        <taxon>Malacostraca</taxon>
        <taxon>Eumalacostraca</taxon>
        <taxon>Eucarida</taxon>
        <taxon>Decapoda</taxon>
        <taxon>Pleocyemata</taxon>
        <taxon>Astacidea</taxon>
        <taxon>Nephropoidea</taxon>
        <taxon>Nephropidae</taxon>
        <taxon>Homarus</taxon>
    </lineage>
</organism>
<evidence type="ECO:0000256" key="4">
    <source>
        <dbReference type="ARBA" id="ARBA00022691"/>
    </source>
</evidence>
<dbReference type="InterPro" id="IPR019874">
    <property type="entry name" value="RF_methyltr_PrmC"/>
</dbReference>
<dbReference type="InterPro" id="IPR004556">
    <property type="entry name" value="HemK-like"/>
</dbReference>
<evidence type="ECO:0000259" key="7">
    <source>
        <dbReference type="Pfam" id="PF17827"/>
    </source>
</evidence>
<dbReference type="PANTHER" id="PTHR18895">
    <property type="entry name" value="HEMK METHYLTRANSFERASE"/>
    <property type="match status" value="1"/>
</dbReference>
<keyword evidence="4" id="KW-0949">S-adenosyl-L-methionine</keyword>
<gene>
    <name evidence="8" type="primary">Hemk1-L</name>
    <name evidence="8" type="ORF">Hamer_G013425</name>
</gene>
<dbReference type="Proteomes" id="UP000747542">
    <property type="component" value="Unassembled WGS sequence"/>
</dbReference>
<evidence type="ECO:0000259" key="6">
    <source>
        <dbReference type="Pfam" id="PF05175"/>
    </source>
</evidence>
<evidence type="ECO:0000256" key="3">
    <source>
        <dbReference type="ARBA" id="ARBA00022679"/>
    </source>
</evidence>
<sequence length="421" mass="48224">MKFRFRMAAVRLCSQRLRISSRQRCMSSYYRYSTCNTSSTEILVQDKSSQHSLKNQFECHTLSFINVNKKLPHQSCFFPKVTNILTSMKSVCKLPQNDIRYSPLSRLNIKHRPRYALHQSQTHTDRSYSTRADTVKDTLNDWTEKLEAADVPEASLAVEYIISHILDIPRMELHRYASLTLSEEMLTEIERLMTCRLARMPLQYILGEWDFHSITLKVRPPVFIPRPETEKLVELALECLQGIKAPRILEIGCGSGAICLSLLHILGDLHCVAVDQSKHAIEVTALNAASLRVTDRLTLVEGKVTSEKMPSLPQECFDLIISNPPYMLRKDLLNVQPEIMIYEDMRALDGGKEGLDVIKAVIKHSQHLLPGGHALLLEVDPCHCYLIPTWMEKQPTLKLNMSKVFQDFNGKDRFIKFVKLS</sequence>
<keyword evidence="9" id="KW-1185">Reference proteome</keyword>
<accession>A0A8J5K623</accession>
<name>A0A8J5K623_HOMAM</name>
<dbReference type="EC" id="2.1.1.297" evidence="1"/>
<dbReference type="NCBIfam" id="TIGR00536">
    <property type="entry name" value="hemK_fam"/>
    <property type="match status" value="1"/>
</dbReference>
<dbReference type="GO" id="GO:0102559">
    <property type="term" value="F:peptide chain release factor N(5)-glutamine methyltransferase activity"/>
    <property type="evidence" value="ECO:0007669"/>
    <property type="project" value="UniProtKB-EC"/>
</dbReference>
<dbReference type="Pfam" id="PF17827">
    <property type="entry name" value="PrmC_N"/>
    <property type="match status" value="1"/>
</dbReference>
<dbReference type="NCBIfam" id="TIGR03534">
    <property type="entry name" value="RF_mod_PrmC"/>
    <property type="match status" value="1"/>
</dbReference>